<accession>A1TWL6</accession>
<dbReference type="Proteomes" id="UP000000998">
    <property type="component" value="Chromosome"/>
</dbReference>
<dbReference type="AlphaFoldDB" id="A1TWL6"/>
<evidence type="ECO:0000313" key="1">
    <source>
        <dbReference type="EMBL" id="ABM17135.1"/>
    </source>
</evidence>
<proteinExistence type="predicted"/>
<dbReference type="RefSeq" id="WP_011783608.1">
    <property type="nucleotide sequence ID" value="NC_008740.1"/>
</dbReference>
<organism evidence="1 2">
    <name type="scientific">Marinobacter nauticus (strain ATCC 700491 / DSM 11845 / VT8)</name>
    <name type="common">Marinobacter aquaeolei</name>
    <dbReference type="NCBI Taxonomy" id="351348"/>
    <lineage>
        <taxon>Bacteria</taxon>
        <taxon>Pseudomonadati</taxon>
        <taxon>Pseudomonadota</taxon>
        <taxon>Gammaproteobacteria</taxon>
        <taxon>Pseudomonadales</taxon>
        <taxon>Marinobacteraceae</taxon>
        <taxon>Marinobacter</taxon>
    </lineage>
</organism>
<protein>
    <recommendedName>
        <fullName evidence="3">DUF2357 domain-containing protein</fullName>
    </recommendedName>
</protein>
<dbReference type="OrthoDB" id="32195at2"/>
<dbReference type="InterPro" id="IPR007505">
    <property type="entry name" value="PDDEXK_7"/>
</dbReference>
<dbReference type="eggNOG" id="COG1700">
    <property type="taxonomic scope" value="Bacteria"/>
</dbReference>
<dbReference type="KEGG" id="maq:Maqu_0027"/>
<evidence type="ECO:0008006" key="3">
    <source>
        <dbReference type="Google" id="ProtNLM"/>
    </source>
</evidence>
<evidence type="ECO:0000313" key="2">
    <source>
        <dbReference type="Proteomes" id="UP000000998"/>
    </source>
</evidence>
<name>A1TWL6_MARN8</name>
<dbReference type="STRING" id="351348.Maqu_0027"/>
<dbReference type="Pfam" id="PF04411">
    <property type="entry name" value="PDDEXK_7"/>
    <property type="match status" value="1"/>
</dbReference>
<sequence>MKLPVFASTVANEPLGYLDTERALLGLREGQTYLIGIPDQNARCYVDDALLNADDSGQHWVWEPGFFAGEVGLELELPELAHPIRYRVDVSPAPHKSGRDQFNQYLQQIIDFMPQLATGTEPAMHNLSGRSGFVSLWLRYARLRQFIDRYLSGLRAIHDRPIVRLSSRREQMPLHMAKRIDGITVQRLTANAALLSALSGDLDAEPPLAPEQCNLDVPFHEPTMDNPANRLMARQLIEVRKLARSMLSELQDLRVSGSETETDLQVRLPRRIRFLISIDKQLGRIARNEPFVSASIDKPGVVDLNAVSGHPHYNMTYRAGLRILRQGLSDMGGDEQHYLAPTWEIYEIWCFVAFAEALQSRYPDYEWRLEQSPVSADLVLRGHSGSNRISLFFQMTCPSLETPNRYGYFSVTRERRPDMLLEIMEGEGRTFICLDSKYTASKARILDSMASAHIYRDSLRCIKRIPTLSLILVVNGQLK</sequence>
<gene>
    <name evidence="1" type="ordered locus">Maqu_0027</name>
</gene>
<dbReference type="EMBL" id="CP000514">
    <property type="protein sequence ID" value="ABM17135.1"/>
    <property type="molecule type" value="Genomic_DNA"/>
</dbReference>
<reference evidence="2" key="1">
    <citation type="journal article" date="2011" name="Appl. Environ. Microbiol.">
        <title>Genomic potential of Marinobacter aquaeolei, a biogeochemical 'opportunitroph'.</title>
        <authorList>
            <person name="Singer E."/>
            <person name="Webb E.A."/>
            <person name="Nelson W.C."/>
            <person name="Heidelberg J.F."/>
            <person name="Ivanova N."/>
            <person name="Pati A."/>
            <person name="Edwards K.J."/>
        </authorList>
    </citation>
    <scope>NUCLEOTIDE SEQUENCE [LARGE SCALE GENOMIC DNA]</scope>
    <source>
        <strain evidence="2">ATCC 700491 / DSM 11845 / VT8</strain>
    </source>
</reference>
<dbReference type="HOGENOM" id="CLU_500327_0_0_6"/>